<gene>
    <name evidence="1" type="ORF">LCGC14_2742220</name>
</gene>
<dbReference type="EMBL" id="LAZR01049913">
    <property type="protein sequence ID" value="KKK88533.1"/>
    <property type="molecule type" value="Genomic_DNA"/>
</dbReference>
<sequence length="109" mass="12611">MDSREIWERLIKTALQDTILSNDEHSFLSNVLSDLESYESTVIKALEDGIIDANEKANLFILRMKLIQKMYDVANSDNKITEEETELIRTTQHIINSLADMEQSSKKDY</sequence>
<comment type="caution">
    <text evidence="1">The sequence shown here is derived from an EMBL/GenBank/DDBJ whole genome shotgun (WGS) entry which is preliminary data.</text>
</comment>
<protein>
    <submittedName>
        <fullName evidence="1">Uncharacterized protein</fullName>
    </submittedName>
</protein>
<organism evidence="1">
    <name type="scientific">marine sediment metagenome</name>
    <dbReference type="NCBI Taxonomy" id="412755"/>
    <lineage>
        <taxon>unclassified sequences</taxon>
        <taxon>metagenomes</taxon>
        <taxon>ecological metagenomes</taxon>
    </lineage>
</organism>
<accession>A0A0F8Z463</accession>
<proteinExistence type="predicted"/>
<dbReference type="AlphaFoldDB" id="A0A0F8Z463"/>
<evidence type="ECO:0000313" key="1">
    <source>
        <dbReference type="EMBL" id="KKK88533.1"/>
    </source>
</evidence>
<name>A0A0F8Z463_9ZZZZ</name>
<reference evidence="1" key="1">
    <citation type="journal article" date="2015" name="Nature">
        <title>Complex archaea that bridge the gap between prokaryotes and eukaryotes.</title>
        <authorList>
            <person name="Spang A."/>
            <person name="Saw J.H."/>
            <person name="Jorgensen S.L."/>
            <person name="Zaremba-Niedzwiedzka K."/>
            <person name="Martijn J."/>
            <person name="Lind A.E."/>
            <person name="van Eijk R."/>
            <person name="Schleper C."/>
            <person name="Guy L."/>
            <person name="Ettema T.J."/>
        </authorList>
    </citation>
    <scope>NUCLEOTIDE SEQUENCE</scope>
</reference>